<dbReference type="GO" id="GO:0008444">
    <property type="term" value="F:CDP-diacylglycerol-glycerol-3-phosphate 3-phosphatidyltransferase activity"/>
    <property type="evidence" value="ECO:0007669"/>
    <property type="project" value="InterPro"/>
</dbReference>
<evidence type="ECO:0000256" key="8">
    <source>
        <dbReference type="ARBA" id="ARBA00023136"/>
    </source>
</evidence>
<evidence type="ECO:0000256" key="3">
    <source>
        <dbReference type="ARBA" id="ARBA00022516"/>
    </source>
</evidence>
<keyword evidence="10" id="KW-1208">Phospholipid metabolism</keyword>
<dbReference type="EMBL" id="JAMWBK010000002">
    <property type="protein sequence ID" value="KAJ8907312.1"/>
    <property type="molecule type" value="Genomic_DNA"/>
</dbReference>
<dbReference type="PROSITE" id="PS00379">
    <property type="entry name" value="CDP_ALCOHOL_P_TRANSF"/>
    <property type="match status" value="1"/>
</dbReference>
<evidence type="ECO:0000313" key="14">
    <source>
        <dbReference type="Proteomes" id="UP001157974"/>
    </source>
</evidence>
<sequence>MVPAIILIMMLPYFHLQRALSTLLFGLAALTDYLDGLIARITNQYTPFGAFLDPVADKLMVCTVLILLASQIGDLIGLPAALIVGREIFVSALREFMASKGSRETVAVGVWGKFKTAMQMFALLILLASGPGSSLFKLGILLLYISTILTISSAVGYIRAALPALSSTKA</sequence>
<accession>A0AAV8V1R5</accession>
<comment type="similarity">
    <text evidence="2 11">Belongs to the CDP-alcohol phosphatidyltransferase class-I family.</text>
</comment>
<proteinExistence type="inferred from homology"/>
<keyword evidence="7" id="KW-0443">Lipid metabolism</keyword>
<evidence type="ECO:0000256" key="12">
    <source>
        <dbReference type="SAM" id="Phobius"/>
    </source>
</evidence>
<dbReference type="PIRSF" id="PIRSF000847">
    <property type="entry name" value="Phos_ph_gly_syn"/>
    <property type="match status" value="1"/>
</dbReference>
<evidence type="ECO:0000256" key="4">
    <source>
        <dbReference type="ARBA" id="ARBA00022679"/>
    </source>
</evidence>
<evidence type="ECO:0000256" key="2">
    <source>
        <dbReference type="ARBA" id="ARBA00010441"/>
    </source>
</evidence>
<keyword evidence="3" id="KW-0444">Lipid biosynthesis</keyword>
<evidence type="ECO:0000256" key="1">
    <source>
        <dbReference type="ARBA" id="ARBA00004141"/>
    </source>
</evidence>
<feature type="transmembrane region" description="Helical" evidence="12">
    <location>
        <begin position="140"/>
        <end position="162"/>
    </location>
</feature>
<evidence type="ECO:0000256" key="11">
    <source>
        <dbReference type="RuleBase" id="RU003750"/>
    </source>
</evidence>
<dbReference type="Gene3D" id="1.20.120.1760">
    <property type="match status" value="1"/>
</dbReference>
<keyword evidence="8 12" id="KW-0472">Membrane</keyword>
<dbReference type="PANTHER" id="PTHR14269:SF62">
    <property type="entry name" value="CDP-DIACYLGLYCEROL--GLYCEROL-3-PHOSPHATE 3-PHOSPHATIDYLTRANSFERASE 1, CHLOROPLASTIC"/>
    <property type="match status" value="1"/>
</dbReference>
<dbReference type="AlphaFoldDB" id="A0AAV8V1R5"/>
<evidence type="ECO:0000256" key="6">
    <source>
        <dbReference type="ARBA" id="ARBA00022989"/>
    </source>
</evidence>
<dbReference type="GO" id="GO:0016020">
    <property type="term" value="C:membrane"/>
    <property type="evidence" value="ECO:0007669"/>
    <property type="project" value="UniProtKB-SubCell"/>
</dbReference>
<evidence type="ECO:0000256" key="9">
    <source>
        <dbReference type="ARBA" id="ARBA00023209"/>
    </source>
</evidence>
<dbReference type="PANTHER" id="PTHR14269">
    <property type="entry name" value="CDP-DIACYLGLYCEROL--GLYCEROL-3-PHOSPHATE 3-PHOSPHATIDYLTRANSFERASE-RELATED"/>
    <property type="match status" value="1"/>
</dbReference>
<keyword evidence="4 11" id="KW-0808">Transferase</keyword>
<evidence type="ECO:0000256" key="10">
    <source>
        <dbReference type="ARBA" id="ARBA00023264"/>
    </source>
</evidence>
<name>A0AAV8V1R5_9RHOD</name>
<evidence type="ECO:0008006" key="15">
    <source>
        <dbReference type="Google" id="ProtNLM"/>
    </source>
</evidence>
<dbReference type="Pfam" id="PF01066">
    <property type="entry name" value="CDP-OH_P_transf"/>
    <property type="match status" value="1"/>
</dbReference>
<reference evidence="13 14" key="1">
    <citation type="journal article" date="2023" name="Nat. Commun.">
        <title>Origin of minicircular mitochondrial genomes in red algae.</title>
        <authorList>
            <person name="Lee Y."/>
            <person name="Cho C.H."/>
            <person name="Lee Y.M."/>
            <person name="Park S.I."/>
            <person name="Yang J.H."/>
            <person name="West J.A."/>
            <person name="Bhattacharya D."/>
            <person name="Yoon H.S."/>
        </authorList>
    </citation>
    <scope>NUCLEOTIDE SEQUENCE [LARGE SCALE GENOMIC DNA]</scope>
    <source>
        <strain evidence="13 14">CCMP1338</strain>
        <tissue evidence="13">Whole cell</tissue>
    </source>
</reference>
<dbReference type="InterPro" id="IPR004570">
    <property type="entry name" value="Phosphatidylglycerol_P_synth"/>
</dbReference>
<dbReference type="InterPro" id="IPR048254">
    <property type="entry name" value="CDP_ALCOHOL_P_TRANSF_CS"/>
</dbReference>
<comment type="subcellular location">
    <subcellularLocation>
        <location evidence="1">Membrane</location>
        <topology evidence="1">Multi-pass membrane protein</topology>
    </subcellularLocation>
</comment>
<organism evidence="13 14">
    <name type="scientific">Rhodosorus marinus</name>
    <dbReference type="NCBI Taxonomy" id="101924"/>
    <lineage>
        <taxon>Eukaryota</taxon>
        <taxon>Rhodophyta</taxon>
        <taxon>Stylonematophyceae</taxon>
        <taxon>Stylonematales</taxon>
        <taxon>Stylonemataceae</taxon>
        <taxon>Rhodosorus</taxon>
    </lineage>
</organism>
<dbReference type="InterPro" id="IPR043130">
    <property type="entry name" value="CDP-OH_PTrfase_TM_dom"/>
</dbReference>
<keyword evidence="9" id="KW-0594">Phospholipid biosynthesis</keyword>
<feature type="transmembrane region" description="Helical" evidence="12">
    <location>
        <begin position="105"/>
        <end position="128"/>
    </location>
</feature>
<gene>
    <name evidence="13" type="ORF">NDN08_007426</name>
</gene>
<evidence type="ECO:0000256" key="7">
    <source>
        <dbReference type="ARBA" id="ARBA00023098"/>
    </source>
</evidence>
<dbReference type="Proteomes" id="UP001157974">
    <property type="component" value="Unassembled WGS sequence"/>
</dbReference>
<keyword evidence="6 12" id="KW-1133">Transmembrane helix</keyword>
<dbReference type="InterPro" id="IPR050324">
    <property type="entry name" value="CDP-alcohol_PTase-I"/>
</dbReference>
<evidence type="ECO:0000256" key="5">
    <source>
        <dbReference type="ARBA" id="ARBA00022692"/>
    </source>
</evidence>
<protein>
    <recommendedName>
        <fullName evidence="15">CDP-diacylglycerol--glycerol-3-phosphate 3-phosphatidyltransferase</fullName>
    </recommendedName>
</protein>
<comment type="caution">
    <text evidence="13">The sequence shown here is derived from an EMBL/GenBank/DDBJ whole genome shotgun (WGS) entry which is preliminary data.</text>
</comment>
<feature type="transmembrane region" description="Helical" evidence="12">
    <location>
        <begin position="58"/>
        <end position="84"/>
    </location>
</feature>
<dbReference type="NCBIfam" id="TIGR00560">
    <property type="entry name" value="pgsA"/>
    <property type="match status" value="1"/>
</dbReference>
<keyword evidence="14" id="KW-1185">Reference proteome</keyword>
<dbReference type="InterPro" id="IPR000462">
    <property type="entry name" value="CDP-OH_P_trans"/>
</dbReference>
<evidence type="ECO:0000313" key="13">
    <source>
        <dbReference type="EMBL" id="KAJ8907312.1"/>
    </source>
</evidence>
<dbReference type="GO" id="GO:0046474">
    <property type="term" value="P:glycerophospholipid biosynthetic process"/>
    <property type="evidence" value="ECO:0007669"/>
    <property type="project" value="TreeGrafter"/>
</dbReference>
<keyword evidence="5 12" id="KW-0812">Transmembrane</keyword>